<keyword evidence="4 7" id="KW-1133">Transmembrane helix</keyword>
<keyword evidence="10" id="KW-1185">Reference proteome</keyword>
<feature type="transmembrane region" description="Helical" evidence="7">
    <location>
        <begin position="118"/>
        <end position="138"/>
    </location>
</feature>
<feature type="compositionally biased region" description="Low complexity" evidence="6">
    <location>
        <begin position="357"/>
        <end position="379"/>
    </location>
</feature>
<feature type="transmembrane region" description="Helical" evidence="7">
    <location>
        <begin position="288"/>
        <end position="308"/>
    </location>
</feature>
<feature type="transmembrane region" description="Helical" evidence="7">
    <location>
        <begin position="28"/>
        <end position="50"/>
    </location>
</feature>
<dbReference type="RefSeq" id="WP_311347066.1">
    <property type="nucleotide sequence ID" value="NZ_JAVREI010000022.1"/>
</dbReference>
<dbReference type="InterPro" id="IPR008457">
    <property type="entry name" value="Cu-R_CopD_dom"/>
</dbReference>
<name>A0ABU2KDK1_9ACTN</name>
<protein>
    <submittedName>
        <fullName evidence="9">CopD family protein</fullName>
    </submittedName>
</protein>
<dbReference type="Proteomes" id="UP001183222">
    <property type="component" value="Unassembled WGS sequence"/>
</dbReference>
<feature type="transmembrane region" description="Helical" evidence="7">
    <location>
        <begin position="184"/>
        <end position="202"/>
    </location>
</feature>
<keyword evidence="5 7" id="KW-0472">Membrane</keyword>
<dbReference type="PANTHER" id="PTHR34820:SF4">
    <property type="entry name" value="INNER MEMBRANE PROTEIN YEBZ"/>
    <property type="match status" value="1"/>
</dbReference>
<dbReference type="InterPro" id="IPR032694">
    <property type="entry name" value="CopC/D"/>
</dbReference>
<feature type="domain" description="Copper resistance protein D" evidence="8">
    <location>
        <begin position="249"/>
        <end position="348"/>
    </location>
</feature>
<dbReference type="PANTHER" id="PTHR34820">
    <property type="entry name" value="INNER MEMBRANE PROTEIN YEBZ"/>
    <property type="match status" value="1"/>
</dbReference>
<gene>
    <name evidence="9" type="ORF">RM425_20395</name>
</gene>
<evidence type="ECO:0000313" key="9">
    <source>
        <dbReference type="EMBL" id="MDT0278268.1"/>
    </source>
</evidence>
<comment type="caution">
    <text evidence="9">The sequence shown here is derived from an EMBL/GenBank/DDBJ whole genome shotgun (WGS) entry which is preliminary data.</text>
</comment>
<feature type="transmembrane region" description="Helical" evidence="7">
    <location>
        <begin position="70"/>
        <end position="97"/>
    </location>
</feature>
<evidence type="ECO:0000256" key="5">
    <source>
        <dbReference type="ARBA" id="ARBA00023136"/>
    </source>
</evidence>
<accession>A0ABU2KDK1</accession>
<feature type="transmembrane region" description="Helical" evidence="7">
    <location>
        <begin position="329"/>
        <end position="350"/>
    </location>
</feature>
<comment type="subcellular location">
    <subcellularLocation>
        <location evidence="1">Cell membrane</location>
        <topology evidence="1">Multi-pass membrane protein</topology>
    </subcellularLocation>
</comment>
<evidence type="ECO:0000256" key="1">
    <source>
        <dbReference type="ARBA" id="ARBA00004651"/>
    </source>
</evidence>
<dbReference type="Pfam" id="PF05425">
    <property type="entry name" value="CopD"/>
    <property type="match status" value="1"/>
</dbReference>
<keyword evidence="3 7" id="KW-0812">Transmembrane</keyword>
<dbReference type="EMBL" id="JAVREI010000022">
    <property type="protein sequence ID" value="MDT0278268.1"/>
    <property type="molecule type" value="Genomic_DNA"/>
</dbReference>
<keyword evidence="2" id="KW-1003">Cell membrane</keyword>
<evidence type="ECO:0000256" key="4">
    <source>
        <dbReference type="ARBA" id="ARBA00022989"/>
    </source>
</evidence>
<feature type="transmembrane region" description="Helical" evidence="7">
    <location>
        <begin position="214"/>
        <end position="238"/>
    </location>
</feature>
<evidence type="ECO:0000313" key="10">
    <source>
        <dbReference type="Proteomes" id="UP001183222"/>
    </source>
</evidence>
<feature type="transmembrane region" description="Helical" evidence="7">
    <location>
        <begin position="250"/>
        <end position="276"/>
    </location>
</feature>
<proteinExistence type="predicted"/>
<organism evidence="9 10">
    <name type="scientific">Blastococcus goldschmidtiae</name>
    <dbReference type="NCBI Taxonomy" id="3075546"/>
    <lineage>
        <taxon>Bacteria</taxon>
        <taxon>Bacillati</taxon>
        <taxon>Actinomycetota</taxon>
        <taxon>Actinomycetes</taxon>
        <taxon>Geodermatophilales</taxon>
        <taxon>Geodermatophilaceae</taxon>
        <taxon>Blastococcus</taxon>
    </lineage>
</organism>
<evidence type="ECO:0000256" key="3">
    <source>
        <dbReference type="ARBA" id="ARBA00022692"/>
    </source>
</evidence>
<reference evidence="10" key="1">
    <citation type="submission" date="2023-07" db="EMBL/GenBank/DDBJ databases">
        <title>30 novel species of actinomycetes from the DSMZ collection.</title>
        <authorList>
            <person name="Nouioui I."/>
        </authorList>
    </citation>
    <scope>NUCLEOTIDE SEQUENCE [LARGE SCALE GENOMIC DNA]</scope>
    <source>
        <strain evidence="10">DSM 46792</strain>
    </source>
</reference>
<feature type="transmembrane region" description="Helical" evidence="7">
    <location>
        <begin position="158"/>
        <end position="177"/>
    </location>
</feature>
<feature type="region of interest" description="Disordered" evidence="6">
    <location>
        <begin position="355"/>
        <end position="379"/>
    </location>
</feature>
<evidence type="ECO:0000259" key="8">
    <source>
        <dbReference type="Pfam" id="PF05425"/>
    </source>
</evidence>
<evidence type="ECO:0000256" key="2">
    <source>
        <dbReference type="ARBA" id="ARBA00022475"/>
    </source>
</evidence>
<evidence type="ECO:0000256" key="7">
    <source>
        <dbReference type="SAM" id="Phobius"/>
    </source>
</evidence>
<sequence>MSSGAPAVAPPTPLPEHDLPRPGRRRRYLLAALATTAALLGLLFLALAVGSGEPAEGPTGLPAAGRIVEWGLPVATLAGRVAAVGTIGTLLFAAVLLPGRGAALPAQSRHALRAASTWAVAWAAATGIAALLTLSRLLGTDPTSVSWTSLRVFVEDTGAGRAALLVVALALVVAVAASRCTATGARILLLLGLSALVLPVVLSGHSSGAEDHLLAVTTLGVHVVAATVWIGGLGALLVHGRGAEALPGIASRFSSLALAAFLATAVSGVLAAWVVLGGSGAVPAALGTGYGALLVAKTAGLTVLGLLGRQHRRRTLPRLRAGDGRAFRRFAAGEVLVMLATVALAVALAASPPPGNAAPTGTASAAPAGTAAPAAADPMAGHDHGELSVGVLVDEERFHVARPVVAGSRVTVFNGSDAEVTLTAADGSFDLVVPSRTLTTFLAPQEAGEYGFTSAHSASFADVLVVE</sequence>
<evidence type="ECO:0000256" key="6">
    <source>
        <dbReference type="SAM" id="MobiDB-lite"/>
    </source>
</evidence>
<feature type="region of interest" description="Disordered" evidence="6">
    <location>
        <begin position="1"/>
        <end position="21"/>
    </location>
</feature>